<evidence type="ECO:0000313" key="2">
    <source>
        <dbReference type="Proteomes" id="UP001064048"/>
    </source>
</evidence>
<dbReference type="Proteomes" id="UP001064048">
    <property type="component" value="Chromosome 11"/>
</dbReference>
<reference evidence="1 2" key="1">
    <citation type="journal article" date="2022" name="Genome Biol. Evol.">
        <title>The Spruce Budworm Genome: Reconstructing the Evolutionary History of Antifreeze Proteins.</title>
        <authorList>
            <person name="Beliveau C."/>
            <person name="Gagne P."/>
            <person name="Picq S."/>
            <person name="Vernygora O."/>
            <person name="Keeling C.I."/>
            <person name="Pinkney K."/>
            <person name="Doucet D."/>
            <person name="Wen F."/>
            <person name="Johnston J.S."/>
            <person name="Maaroufi H."/>
            <person name="Boyle B."/>
            <person name="Laroche J."/>
            <person name="Dewar K."/>
            <person name="Juretic N."/>
            <person name="Blackburn G."/>
            <person name="Nisole A."/>
            <person name="Brunet B."/>
            <person name="Brandao M."/>
            <person name="Lumley L."/>
            <person name="Duan J."/>
            <person name="Quan G."/>
            <person name="Lucarotti C.J."/>
            <person name="Roe A.D."/>
            <person name="Sperling F.A.H."/>
            <person name="Levesque R.C."/>
            <person name="Cusson M."/>
        </authorList>
    </citation>
    <scope>NUCLEOTIDE SEQUENCE [LARGE SCALE GENOMIC DNA]</scope>
    <source>
        <strain evidence="1">Glfc:IPQL:Cfum</strain>
    </source>
</reference>
<gene>
    <name evidence="1" type="ORF">MSG28_006988</name>
</gene>
<dbReference type="EMBL" id="CM046111">
    <property type="protein sequence ID" value="KAI8425159.1"/>
    <property type="molecule type" value="Genomic_DNA"/>
</dbReference>
<comment type="caution">
    <text evidence="1">The sequence shown here is derived from an EMBL/GenBank/DDBJ whole genome shotgun (WGS) entry which is preliminary data.</text>
</comment>
<proteinExistence type="predicted"/>
<name>A0ACC0JM43_CHOFU</name>
<organism evidence="1 2">
    <name type="scientific">Choristoneura fumiferana</name>
    <name type="common">Spruce budworm moth</name>
    <name type="synonym">Archips fumiferana</name>
    <dbReference type="NCBI Taxonomy" id="7141"/>
    <lineage>
        <taxon>Eukaryota</taxon>
        <taxon>Metazoa</taxon>
        <taxon>Ecdysozoa</taxon>
        <taxon>Arthropoda</taxon>
        <taxon>Hexapoda</taxon>
        <taxon>Insecta</taxon>
        <taxon>Pterygota</taxon>
        <taxon>Neoptera</taxon>
        <taxon>Endopterygota</taxon>
        <taxon>Lepidoptera</taxon>
        <taxon>Glossata</taxon>
        <taxon>Ditrysia</taxon>
        <taxon>Tortricoidea</taxon>
        <taxon>Tortricidae</taxon>
        <taxon>Tortricinae</taxon>
        <taxon>Choristoneura</taxon>
    </lineage>
</organism>
<accession>A0ACC0JM43</accession>
<sequence>MEEDKPLDGDFSLSPALEFETTDMNQTFANLSLELIKNITNQLDQSKSGLENSDNKINETELYENGQTAKENNERSFIFINQKFKSPWFNSQRSLTRKSLFSSDENSDHFEEVANKFSVGFESIEQVLNDFRQTAKPAVQKVLNPVPSINLPPPPNTKHNQNQIPSQSNPNKARAKNPAYAHNKAFYNPVLVVPTHAEDNREYVELLKRPLVRPVAIPTNSRTNIRYPEPEPYKPFERLLLERHFFNDDEDSVVPRLAVQNQNHVQNKVNYGAQSQPQRISTVVSSNRVDSTRNIFDFKFNFDTTNRVSESKEEDEKLDQYLRSTLRGEASLRGESYAKIKEGSYDCYNSSCRRLYSKNNMQRLNNGVLLGLNCVCEEGSTKDRLIRKNGGNLKDTTGSHPHPNTTEVNDSDEKAKEPVSFSKLNEQSDVKAPHVNKTECFYSGWFQPKCSNIIKM</sequence>
<protein>
    <submittedName>
        <fullName evidence="1">Uncharacterized protein</fullName>
    </submittedName>
</protein>
<keyword evidence="2" id="KW-1185">Reference proteome</keyword>
<evidence type="ECO:0000313" key="1">
    <source>
        <dbReference type="EMBL" id="KAI8425159.1"/>
    </source>
</evidence>